<sequence>MPGGQGDPPDGGRRRDGHRGGLRRLTHPVACRLRPARPDDIEALIEAETAAAKLFGEHGYPQLAEEAPPSPAALEESLDRHDVIVAADDADRAIGYAMALVIGDTYWLCELSVHPAHGRRGVGTALLSAFLDAARRCGCRRAGLSTFRRVPFNAPFYARHGFVESGADEADSALRDRFQREVPDGIDPSERVMMLRVL</sequence>
<dbReference type="KEGG" id="meso:BSQ44_02195"/>
<protein>
    <recommendedName>
        <fullName evidence="4">N-acetyltransferase domain-containing protein</fullName>
    </recommendedName>
</protein>
<evidence type="ECO:0000313" key="5">
    <source>
        <dbReference type="EMBL" id="APH74343.1"/>
    </source>
</evidence>
<dbReference type="AlphaFoldDB" id="A0A1L3SY33"/>
<dbReference type="EMBL" id="CP018171">
    <property type="protein sequence ID" value="APH74343.1"/>
    <property type="molecule type" value="Genomic_DNA"/>
</dbReference>
<evidence type="ECO:0000313" key="6">
    <source>
        <dbReference type="Proteomes" id="UP000182840"/>
    </source>
</evidence>
<feature type="domain" description="N-acetyltransferase" evidence="4">
    <location>
        <begin position="31"/>
        <end position="181"/>
    </location>
</feature>
<reference evidence="6" key="1">
    <citation type="submission" date="2016-11" db="EMBL/GenBank/DDBJ databases">
        <title>Mesorhizobium oceanicum sp. nov., isolated from deep seawater in South China Sea.</title>
        <authorList>
            <person name="Fu G.-Y."/>
        </authorList>
    </citation>
    <scope>NUCLEOTIDE SEQUENCE [LARGE SCALE GENOMIC DNA]</scope>
    <source>
        <strain evidence="6">B7</strain>
    </source>
</reference>
<keyword evidence="6" id="KW-1185">Reference proteome</keyword>
<accession>A0A1L3SY33</accession>
<dbReference type="CDD" id="cd04301">
    <property type="entry name" value="NAT_SF"/>
    <property type="match status" value="1"/>
</dbReference>
<dbReference type="PANTHER" id="PTHR43877">
    <property type="entry name" value="AMINOALKYLPHOSPHONATE N-ACETYLTRANSFERASE-RELATED-RELATED"/>
    <property type="match status" value="1"/>
</dbReference>
<proteinExistence type="predicted"/>
<name>A0A1L3SY33_9HYPH</name>
<dbReference type="InterPro" id="IPR000182">
    <property type="entry name" value="GNAT_dom"/>
</dbReference>
<evidence type="ECO:0000256" key="3">
    <source>
        <dbReference type="SAM" id="MobiDB-lite"/>
    </source>
</evidence>
<dbReference type="Gene3D" id="3.40.630.30">
    <property type="match status" value="1"/>
</dbReference>
<keyword evidence="2" id="KW-0012">Acyltransferase</keyword>
<evidence type="ECO:0000259" key="4">
    <source>
        <dbReference type="PROSITE" id="PS51186"/>
    </source>
</evidence>
<dbReference type="PROSITE" id="PS51186">
    <property type="entry name" value="GNAT"/>
    <property type="match status" value="1"/>
</dbReference>
<organism evidence="5 6">
    <name type="scientific">Aquibium oceanicum</name>
    <dbReference type="NCBI Taxonomy" id="1670800"/>
    <lineage>
        <taxon>Bacteria</taxon>
        <taxon>Pseudomonadati</taxon>
        <taxon>Pseudomonadota</taxon>
        <taxon>Alphaproteobacteria</taxon>
        <taxon>Hyphomicrobiales</taxon>
        <taxon>Phyllobacteriaceae</taxon>
        <taxon>Aquibium</taxon>
    </lineage>
</organism>
<dbReference type="Pfam" id="PF00583">
    <property type="entry name" value="Acetyltransf_1"/>
    <property type="match status" value="1"/>
</dbReference>
<dbReference type="GO" id="GO:0016747">
    <property type="term" value="F:acyltransferase activity, transferring groups other than amino-acyl groups"/>
    <property type="evidence" value="ECO:0007669"/>
    <property type="project" value="InterPro"/>
</dbReference>
<dbReference type="InterPro" id="IPR016181">
    <property type="entry name" value="Acyl_CoA_acyltransferase"/>
</dbReference>
<dbReference type="STRING" id="1670800.BSQ44_02195"/>
<evidence type="ECO:0000256" key="2">
    <source>
        <dbReference type="ARBA" id="ARBA00023315"/>
    </source>
</evidence>
<dbReference type="SUPFAM" id="SSF55729">
    <property type="entry name" value="Acyl-CoA N-acyltransferases (Nat)"/>
    <property type="match status" value="1"/>
</dbReference>
<feature type="compositionally biased region" description="Basic residues" evidence="3">
    <location>
        <begin position="15"/>
        <end position="26"/>
    </location>
</feature>
<evidence type="ECO:0000256" key="1">
    <source>
        <dbReference type="ARBA" id="ARBA00022679"/>
    </source>
</evidence>
<keyword evidence="1" id="KW-0808">Transferase</keyword>
<gene>
    <name evidence="5" type="ORF">BSQ44_02195</name>
</gene>
<dbReference type="InterPro" id="IPR050832">
    <property type="entry name" value="Bact_Acetyltransf"/>
</dbReference>
<dbReference type="Proteomes" id="UP000182840">
    <property type="component" value="Chromosome"/>
</dbReference>
<feature type="region of interest" description="Disordered" evidence="3">
    <location>
        <begin position="1"/>
        <end position="26"/>
    </location>
</feature>